<sequence>MENPAAPNDGVYEWHSRSILLPRFGLLLDRNGTHFRLLMPGEYLVRRSRTKGKWLYRPRSPDRDAAPDAWSK</sequence>
<evidence type="ECO:0000313" key="1">
    <source>
        <dbReference type="EMBL" id="AMG73677.1"/>
    </source>
</evidence>
<dbReference type="KEGG" id="sgi:SGRAN_1285"/>
<dbReference type="Proteomes" id="UP000058599">
    <property type="component" value="Chromosome"/>
</dbReference>
<name>A0AA86GJ22_9SPHN</name>
<gene>
    <name evidence="1" type="ORF">SGRAN_1285</name>
</gene>
<evidence type="ECO:0000313" key="2">
    <source>
        <dbReference type="Proteomes" id="UP000058599"/>
    </source>
</evidence>
<reference evidence="1 2" key="1">
    <citation type="journal article" date="2016" name="BMC Genomics">
        <title>Genomic analysis of the nitrate-respiring Sphingopyxis granuli (formerly Sphingomonas macrogoltabida) strain TFA.</title>
        <authorList>
            <person name="Garcia-Romero I."/>
            <person name="Perez-Pulido A.J."/>
            <person name="Gonzalez-Flores Y.E."/>
            <person name="Reyes-Ramirez F."/>
            <person name="Santero E."/>
            <person name="Floriano B."/>
        </authorList>
    </citation>
    <scope>NUCLEOTIDE SEQUENCE [LARGE SCALE GENOMIC DNA]</scope>
    <source>
        <strain evidence="1 2">TFA</strain>
    </source>
</reference>
<accession>A0AA86GJ22</accession>
<organism evidence="1 2">
    <name type="scientific">Sphingopyxis granuli</name>
    <dbReference type="NCBI Taxonomy" id="267128"/>
    <lineage>
        <taxon>Bacteria</taxon>
        <taxon>Pseudomonadati</taxon>
        <taxon>Pseudomonadota</taxon>
        <taxon>Alphaproteobacteria</taxon>
        <taxon>Sphingomonadales</taxon>
        <taxon>Sphingomonadaceae</taxon>
        <taxon>Sphingopyxis</taxon>
    </lineage>
</organism>
<protein>
    <submittedName>
        <fullName evidence="1">Uncharacterized protein</fullName>
    </submittedName>
</protein>
<dbReference type="AlphaFoldDB" id="A0AA86GJ22"/>
<keyword evidence="2" id="KW-1185">Reference proteome</keyword>
<dbReference type="EMBL" id="CP012199">
    <property type="protein sequence ID" value="AMG73677.1"/>
    <property type="molecule type" value="Genomic_DNA"/>
</dbReference>
<dbReference type="RefSeq" id="WP_067181756.1">
    <property type="nucleotide sequence ID" value="NZ_CP012199.1"/>
</dbReference>
<proteinExistence type="predicted"/>